<comment type="similarity">
    <text evidence="1">Belongs to the short-chain dehydrogenases/reductases (SDR) family.</text>
</comment>
<dbReference type="PANTHER" id="PTHR42760:SF133">
    <property type="entry name" value="3-OXOACYL-[ACYL-CARRIER-PROTEIN] REDUCTASE"/>
    <property type="match status" value="1"/>
</dbReference>
<dbReference type="InterPro" id="IPR020904">
    <property type="entry name" value="Sc_DH/Rdtase_CS"/>
</dbReference>
<dbReference type="Proteomes" id="UP001232445">
    <property type="component" value="Unassembled WGS sequence"/>
</dbReference>
<reference evidence="3 4" key="1">
    <citation type="submission" date="2023-07" db="EMBL/GenBank/DDBJ databases">
        <title>Genomic Encyclopedia of Type Strains, Phase IV (KMG-IV): sequencing the most valuable type-strain genomes for metagenomic binning, comparative biology and taxonomic classification.</title>
        <authorList>
            <person name="Goeker M."/>
        </authorList>
    </citation>
    <scope>NUCLEOTIDE SEQUENCE [LARGE SCALE GENOMIC DNA]</scope>
    <source>
        <strain evidence="3 4">DSM 17740</strain>
    </source>
</reference>
<accession>A0ABU0CUC2</accession>
<evidence type="ECO:0000256" key="1">
    <source>
        <dbReference type="ARBA" id="ARBA00006484"/>
    </source>
</evidence>
<dbReference type="PANTHER" id="PTHR42760">
    <property type="entry name" value="SHORT-CHAIN DEHYDROGENASES/REDUCTASES FAMILY MEMBER"/>
    <property type="match status" value="1"/>
</dbReference>
<evidence type="ECO:0000313" key="4">
    <source>
        <dbReference type="Proteomes" id="UP001232445"/>
    </source>
</evidence>
<dbReference type="SUPFAM" id="SSF51735">
    <property type="entry name" value="NAD(P)-binding Rossmann-fold domains"/>
    <property type="match status" value="1"/>
</dbReference>
<evidence type="ECO:0000313" key="3">
    <source>
        <dbReference type="EMBL" id="MDQ0339950.1"/>
    </source>
</evidence>
<keyword evidence="4" id="KW-1185">Reference proteome</keyword>
<name>A0ABU0CUC2_9BACI</name>
<organism evidence="3 4">
    <name type="scientific">Caldalkalibacillus uzonensis</name>
    <dbReference type="NCBI Taxonomy" id="353224"/>
    <lineage>
        <taxon>Bacteria</taxon>
        <taxon>Bacillati</taxon>
        <taxon>Bacillota</taxon>
        <taxon>Bacilli</taxon>
        <taxon>Bacillales</taxon>
        <taxon>Bacillaceae</taxon>
        <taxon>Caldalkalibacillus</taxon>
    </lineage>
</organism>
<dbReference type="Pfam" id="PF13561">
    <property type="entry name" value="adh_short_C2"/>
    <property type="match status" value="1"/>
</dbReference>
<dbReference type="PRINTS" id="PR00081">
    <property type="entry name" value="GDHRDH"/>
</dbReference>
<gene>
    <name evidence="3" type="ORF">J2S00_002745</name>
</gene>
<dbReference type="NCBIfam" id="NF005559">
    <property type="entry name" value="PRK07231.1"/>
    <property type="match status" value="1"/>
</dbReference>
<evidence type="ECO:0000256" key="2">
    <source>
        <dbReference type="ARBA" id="ARBA00023002"/>
    </source>
</evidence>
<protein>
    <submittedName>
        <fullName evidence="3">3-oxoacyl-[acyl-carrier protein] reductase</fullName>
        <ecNumber evidence="3">1.1.1.100</ecNumber>
    </submittedName>
</protein>
<dbReference type="PRINTS" id="PR00080">
    <property type="entry name" value="SDRFAMILY"/>
</dbReference>
<dbReference type="PROSITE" id="PS00061">
    <property type="entry name" value="ADH_SHORT"/>
    <property type="match status" value="1"/>
</dbReference>
<dbReference type="NCBIfam" id="NF009466">
    <property type="entry name" value="PRK12826.1-2"/>
    <property type="match status" value="1"/>
</dbReference>
<sequence>MHRLDGKVALVTGASSGIGKAIALLMGERGAKVAVNYHSNEQSANEVAESIRDKGGTAMVVQADVTDRDAVRQMVDRVIRQFGQIDILINNAGSVLKRSTFLDCSDDLWQQTIDLNINSLFYCCQEVIPFMVRQGGGKIINMSSVAARLGGGGDSIHYAMAKGAVNTMTVGLAKEFAPHNILVNAVAPGVIDTPFQAKYSSPERIERAIKSNLIKRLGTAEEVAELVCFLVSDAANYITGEIYTISGGR</sequence>
<dbReference type="Gene3D" id="3.40.50.720">
    <property type="entry name" value="NAD(P)-binding Rossmann-like Domain"/>
    <property type="match status" value="1"/>
</dbReference>
<dbReference type="EMBL" id="JAUSUQ010000010">
    <property type="protein sequence ID" value="MDQ0339950.1"/>
    <property type="molecule type" value="Genomic_DNA"/>
</dbReference>
<dbReference type="GO" id="GO:0004316">
    <property type="term" value="F:3-oxoacyl-[acyl-carrier-protein] reductase (NADPH) activity"/>
    <property type="evidence" value="ECO:0007669"/>
    <property type="project" value="UniProtKB-EC"/>
</dbReference>
<dbReference type="CDD" id="cd05233">
    <property type="entry name" value="SDR_c"/>
    <property type="match status" value="1"/>
</dbReference>
<keyword evidence="2 3" id="KW-0560">Oxidoreductase</keyword>
<dbReference type="EC" id="1.1.1.100" evidence="3"/>
<dbReference type="RefSeq" id="WP_307340725.1">
    <property type="nucleotide sequence ID" value="NZ_JAUSUQ010000010.1"/>
</dbReference>
<dbReference type="InterPro" id="IPR002347">
    <property type="entry name" value="SDR_fam"/>
</dbReference>
<comment type="caution">
    <text evidence="3">The sequence shown here is derived from an EMBL/GenBank/DDBJ whole genome shotgun (WGS) entry which is preliminary data.</text>
</comment>
<proteinExistence type="inferred from homology"/>
<dbReference type="InterPro" id="IPR036291">
    <property type="entry name" value="NAD(P)-bd_dom_sf"/>
</dbReference>